<dbReference type="Pfam" id="PF00067">
    <property type="entry name" value="p450"/>
    <property type="match status" value="1"/>
</dbReference>
<dbReference type="PANTHER" id="PTHR24300">
    <property type="entry name" value="CYTOCHROME P450 508A4-RELATED"/>
    <property type="match status" value="1"/>
</dbReference>
<organism evidence="4 5">
    <name type="scientific">Tinamus guttatus</name>
    <name type="common">White-throated tinamou</name>
    <dbReference type="NCBI Taxonomy" id="94827"/>
    <lineage>
        <taxon>Eukaryota</taxon>
        <taxon>Metazoa</taxon>
        <taxon>Chordata</taxon>
        <taxon>Craniata</taxon>
        <taxon>Vertebrata</taxon>
        <taxon>Euteleostomi</taxon>
        <taxon>Archelosauria</taxon>
        <taxon>Archosauria</taxon>
        <taxon>Dinosauria</taxon>
        <taxon>Saurischia</taxon>
        <taxon>Theropoda</taxon>
        <taxon>Coelurosauria</taxon>
        <taxon>Aves</taxon>
        <taxon>Palaeognathae</taxon>
        <taxon>Tinamiformes</taxon>
        <taxon>Tinamidae</taxon>
        <taxon>Tinamus</taxon>
    </lineage>
</organism>
<protein>
    <submittedName>
        <fullName evidence="4">Cytochrome P450 2J2</fullName>
    </submittedName>
</protein>
<dbReference type="InterPro" id="IPR001128">
    <property type="entry name" value="Cyt_P450"/>
</dbReference>
<proteinExistence type="inferred from homology"/>
<keyword evidence="3" id="KW-0408">Iron</keyword>
<dbReference type="Gene3D" id="1.10.630.10">
    <property type="entry name" value="Cytochrome P450"/>
    <property type="match status" value="1"/>
</dbReference>
<evidence type="ECO:0000313" key="4">
    <source>
        <dbReference type="EMBL" id="KGL83227.1"/>
    </source>
</evidence>
<evidence type="ECO:0000313" key="5">
    <source>
        <dbReference type="Proteomes" id="UP000053641"/>
    </source>
</evidence>
<dbReference type="SUPFAM" id="SSF48264">
    <property type="entry name" value="Cytochrome P450"/>
    <property type="match status" value="1"/>
</dbReference>
<dbReference type="GO" id="GO:0006082">
    <property type="term" value="P:organic acid metabolic process"/>
    <property type="evidence" value="ECO:0007669"/>
    <property type="project" value="TreeGrafter"/>
</dbReference>
<evidence type="ECO:0000256" key="3">
    <source>
        <dbReference type="ARBA" id="ARBA00023004"/>
    </source>
</evidence>
<gene>
    <name evidence="4" type="ORF">N309_00695</name>
</gene>
<keyword evidence="5" id="KW-1185">Reference proteome</keyword>
<reference evidence="4 5" key="1">
    <citation type="submission" date="2014-06" db="EMBL/GenBank/DDBJ databases">
        <title>Genome evolution of avian class.</title>
        <authorList>
            <person name="Zhang G."/>
            <person name="Li C."/>
        </authorList>
    </citation>
    <scope>NUCLEOTIDE SEQUENCE [LARGE SCALE GENOMIC DNA]</scope>
    <source>
        <strain evidence="4">BGI_N309</strain>
    </source>
</reference>
<feature type="non-terminal residue" evidence="4">
    <location>
        <position position="1"/>
    </location>
</feature>
<evidence type="ECO:0000256" key="1">
    <source>
        <dbReference type="ARBA" id="ARBA00010617"/>
    </source>
</evidence>
<dbReference type="AlphaFoldDB" id="A0A099ZN63"/>
<feature type="non-terminal residue" evidence="4">
    <location>
        <position position="60"/>
    </location>
</feature>
<evidence type="ECO:0000256" key="2">
    <source>
        <dbReference type="ARBA" id="ARBA00022723"/>
    </source>
</evidence>
<dbReference type="GO" id="GO:0006805">
    <property type="term" value="P:xenobiotic metabolic process"/>
    <property type="evidence" value="ECO:0007669"/>
    <property type="project" value="TreeGrafter"/>
</dbReference>
<dbReference type="GO" id="GO:0005506">
    <property type="term" value="F:iron ion binding"/>
    <property type="evidence" value="ECO:0007669"/>
    <property type="project" value="InterPro"/>
</dbReference>
<dbReference type="GO" id="GO:0020037">
    <property type="term" value="F:heme binding"/>
    <property type="evidence" value="ECO:0007669"/>
    <property type="project" value="InterPro"/>
</dbReference>
<comment type="similarity">
    <text evidence="1">Belongs to the cytochrome P450 family.</text>
</comment>
<name>A0A099ZN63_TINGU</name>
<dbReference type="EMBL" id="KL896163">
    <property type="protein sequence ID" value="KGL83227.1"/>
    <property type="molecule type" value="Genomic_DNA"/>
</dbReference>
<keyword evidence="2" id="KW-0479">Metal-binding</keyword>
<dbReference type="Proteomes" id="UP000053641">
    <property type="component" value="Unassembled WGS sequence"/>
</dbReference>
<dbReference type="GO" id="GO:0016712">
    <property type="term" value="F:oxidoreductase activity, acting on paired donors, with incorporation or reduction of molecular oxygen, reduced flavin or flavoprotein as one donor, and incorporation of one atom of oxygen"/>
    <property type="evidence" value="ECO:0007669"/>
    <property type="project" value="TreeGrafter"/>
</dbReference>
<accession>A0A099ZN63</accession>
<dbReference type="InterPro" id="IPR036396">
    <property type="entry name" value="Cyt_P450_sf"/>
</dbReference>
<sequence>SAGKRACLGEQLARTELFLFFTALLQKFTFRMPQDTVPSLSYRAAITRQPQPYRICDLLR</sequence>
<dbReference type="GO" id="GO:0005737">
    <property type="term" value="C:cytoplasm"/>
    <property type="evidence" value="ECO:0007669"/>
    <property type="project" value="TreeGrafter"/>
</dbReference>
<dbReference type="PANTHER" id="PTHR24300:SF177">
    <property type="entry name" value="CYTOCHROME P450 2J2"/>
    <property type="match status" value="1"/>
</dbReference>
<dbReference type="STRING" id="94827.A0A099ZN63"/>
<dbReference type="InterPro" id="IPR050182">
    <property type="entry name" value="Cytochrome_P450_fam2"/>
</dbReference>